<protein>
    <recommendedName>
        <fullName evidence="3">4-oxalocrotonate decarboxylase</fullName>
    </recommendedName>
</protein>
<reference evidence="1 2" key="1">
    <citation type="submission" date="2020-03" db="EMBL/GenBank/DDBJ databases">
        <title>Roseomonas selenitidurans sp. nov. isolated from urban soil.</title>
        <authorList>
            <person name="Liu H."/>
        </authorList>
    </citation>
    <scope>NUCLEOTIDE SEQUENCE [LARGE SCALE GENOMIC DNA]</scope>
    <source>
        <strain evidence="1 2">BU-1</strain>
    </source>
</reference>
<accession>A0ABX1E3Y1</accession>
<organism evidence="1 2">
    <name type="scientific">Falsiroseomonas selenitidurans</name>
    <dbReference type="NCBI Taxonomy" id="2716335"/>
    <lineage>
        <taxon>Bacteria</taxon>
        <taxon>Pseudomonadati</taxon>
        <taxon>Pseudomonadota</taxon>
        <taxon>Alphaproteobacteria</taxon>
        <taxon>Acetobacterales</taxon>
        <taxon>Roseomonadaceae</taxon>
        <taxon>Falsiroseomonas</taxon>
    </lineage>
</organism>
<comment type="caution">
    <text evidence="1">The sequence shown here is derived from an EMBL/GenBank/DDBJ whole genome shotgun (WGS) entry which is preliminary data.</text>
</comment>
<dbReference type="InterPro" id="IPR036663">
    <property type="entry name" value="Fumarylacetoacetase_C_sf"/>
</dbReference>
<evidence type="ECO:0000313" key="2">
    <source>
        <dbReference type="Proteomes" id="UP000787635"/>
    </source>
</evidence>
<dbReference type="EMBL" id="JAAVNE010000020">
    <property type="protein sequence ID" value="NKC31889.1"/>
    <property type="molecule type" value="Genomic_DNA"/>
</dbReference>
<gene>
    <name evidence="1" type="ORF">HEQ75_13570</name>
</gene>
<dbReference type="Gene3D" id="3.90.850.10">
    <property type="entry name" value="Fumarylacetoacetase-like, C-terminal domain"/>
    <property type="match status" value="1"/>
</dbReference>
<dbReference type="Proteomes" id="UP000787635">
    <property type="component" value="Unassembled WGS sequence"/>
</dbReference>
<dbReference type="RefSeq" id="WP_168031390.1">
    <property type="nucleotide sequence ID" value="NZ_JAAVNE010000020.1"/>
</dbReference>
<sequence>MSEPETVDRPAQAARWLAEALESGNPLAPLPSTMTPRDMAEGEETALAVLEELGLIPCGLRLLFRGETRPPLVGPMLEARLLNPGLPVALDALRHPRATAAVVGVLGAPLLPNSDVAPVLAALHAAIDVSATRFADDPSDDAVVSADLARLGLVVVGRAKALAPGLVRAALGPKGARRPSLSCNLAARFGEAAQAARRLGGLPQGAVLVLAGLTAEVAAEGTLAASLGPLGRVEARCA</sequence>
<dbReference type="SUPFAM" id="SSF56529">
    <property type="entry name" value="FAH"/>
    <property type="match status" value="1"/>
</dbReference>
<keyword evidence="2" id="KW-1185">Reference proteome</keyword>
<evidence type="ECO:0008006" key="3">
    <source>
        <dbReference type="Google" id="ProtNLM"/>
    </source>
</evidence>
<evidence type="ECO:0000313" key="1">
    <source>
        <dbReference type="EMBL" id="NKC31889.1"/>
    </source>
</evidence>
<name>A0ABX1E3Y1_9PROT</name>
<proteinExistence type="predicted"/>